<keyword evidence="10" id="KW-0594">Phospholipid biosynthesis</keyword>
<evidence type="ECO:0000313" key="14">
    <source>
        <dbReference type="Proteomes" id="UP000179797"/>
    </source>
</evidence>
<dbReference type="InterPro" id="IPR001206">
    <property type="entry name" value="Diacylglycerol_kinase_cat_dom"/>
</dbReference>
<feature type="domain" description="DAGKc" evidence="12">
    <location>
        <begin position="1"/>
        <end position="128"/>
    </location>
</feature>
<gene>
    <name evidence="13" type="ORF">NH26_08865</name>
</gene>
<dbReference type="STRING" id="915059.NH26_08865"/>
<keyword evidence="8" id="KW-0460">Magnesium</keyword>
<dbReference type="EMBL" id="JRYR02000001">
    <property type="protein sequence ID" value="OHX66458.1"/>
    <property type="molecule type" value="Genomic_DNA"/>
</dbReference>
<dbReference type="RefSeq" id="WP_052431930.1">
    <property type="nucleotide sequence ID" value="NZ_JRYR02000001.1"/>
</dbReference>
<comment type="caution">
    <text evidence="13">The sequence shown here is derived from an EMBL/GenBank/DDBJ whole genome shotgun (WGS) entry which is preliminary data.</text>
</comment>
<evidence type="ECO:0000256" key="9">
    <source>
        <dbReference type="ARBA" id="ARBA00023098"/>
    </source>
</evidence>
<dbReference type="SUPFAM" id="SSF111331">
    <property type="entry name" value="NAD kinase/diacylglycerol kinase-like"/>
    <property type="match status" value="1"/>
</dbReference>
<organism evidence="13 14">
    <name type="scientific">Flammeovirga pacifica</name>
    <dbReference type="NCBI Taxonomy" id="915059"/>
    <lineage>
        <taxon>Bacteria</taxon>
        <taxon>Pseudomonadati</taxon>
        <taxon>Bacteroidota</taxon>
        <taxon>Cytophagia</taxon>
        <taxon>Cytophagales</taxon>
        <taxon>Flammeovirgaceae</taxon>
        <taxon>Flammeovirga</taxon>
    </lineage>
</organism>
<dbReference type="PANTHER" id="PTHR12358">
    <property type="entry name" value="SPHINGOSINE KINASE"/>
    <property type="match status" value="1"/>
</dbReference>
<dbReference type="GO" id="GO:0008654">
    <property type="term" value="P:phospholipid biosynthetic process"/>
    <property type="evidence" value="ECO:0007669"/>
    <property type="project" value="UniProtKB-KW"/>
</dbReference>
<accession>A0A1S1YZN2</accession>
<evidence type="ECO:0000256" key="6">
    <source>
        <dbReference type="ARBA" id="ARBA00022777"/>
    </source>
</evidence>
<evidence type="ECO:0000256" key="4">
    <source>
        <dbReference type="ARBA" id="ARBA00022723"/>
    </source>
</evidence>
<evidence type="ECO:0000256" key="7">
    <source>
        <dbReference type="ARBA" id="ARBA00022840"/>
    </source>
</evidence>
<dbReference type="GO" id="GO:0005886">
    <property type="term" value="C:plasma membrane"/>
    <property type="evidence" value="ECO:0007669"/>
    <property type="project" value="TreeGrafter"/>
</dbReference>
<dbReference type="InterPro" id="IPR017438">
    <property type="entry name" value="ATP-NAD_kinase_N"/>
</dbReference>
<keyword evidence="14" id="KW-1185">Reference proteome</keyword>
<evidence type="ECO:0000259" key="12">
    <source>
        <dbReference type="PROSITE" id="PS50146"/>
    </source>
</evidence>
<dbReference type="PROSITE" id="PS50146">
    <property type="entry name" value="DAGK"/>
    <property type="match status" value="1"/>
</dbReference>
<keyword evidence="3" id="KW-0808">Transferase</keyword>
<keyword evidence="4" id="KW-0479">Metal-binding</keyword>
<dbReference type="InterPro" id="IPR045540">
    <property type="entry name" value="YegS/DAGK_C"/>
</dbReference>
<evidence type="ECO:0000256" key="5">
    <source>
        <dbReference type="ARBA" id="ARBA00022741"/>
    </source>
</evidence>
<protein>
    <recommendedName>
        <fullName evidence="12">DAGKc domain-containing protein</fullName>
    </recommendedName>
</protein>
<dbReference type="InterPro" id="IPR050187">
    <property type="entry name" value="Lipid_Phosphate_FormReg"/>
</dbReference>
<reference evidence="13 14" key="1">
    <citation type="journal article" date="2012" name="Int. J. Syst. Evol. Microbiol.">
        <title>Flammeovirga pacifica sp. nov., isolated from deep-sea sediment.</title>
        <authorList>
            <person name="Xu H."/>
            <person name="Fu Y."/>
            <person name="Yang N."/>
            <person name="Ding Z."/>
            <person name="Lai Q."/>
            <person name="Zeng R."/>
        </authorList>
    </citation>
    <scope>NUCLEOTIDE SEQUENCE [LARGE SCALE GENOMIC DNA]</scope>
    <source>
        <strain evidence="14">DSM 24597 / LMG 26175 / WPAGA1</strain>
    </source>
</reference>
<evidence type="ECO:0000313" key="13">
    <source>
        <dbReference type="EMBL" id="OHX66458.1"/>
    </source>
</evidence>
<dbReference type="InterPro" id="IPR005218">
    <property type="entry name" value="Diacylglycerol/lipid_kinase"/>
</dbReference>
<evidence type="ECO:0000256" key="8">
    <source>
        <dbReference type="ARBA" id="ARBA00022842"/>
    </source>
</evidence>
<evidence type="ECO:0000256" key="10">
    <source>
        <dbReference type="ARBA" id="ARBA00023209"/>
    </source>
</evidence>
<dbReference type="GO" id="GO:0016301">
    <property type="term" value="F:kinase activity"/>
    <property type="evidence" value="ECO:0007669"/>
    <property type="project" value="UniProtKB-KW"/>
</dbReference>
<keyword evidence="2" id="KW-0444">Lipid biosynthesis</keyword>
<dbReference type="SMART" id="SM00046">
    <property type="entry name" value="DAGKc"/>
    <property type="match status" value="1"/>
</dbReference>
<dbReference type="NCBIfam" id="TIGR00147">
    <property type="entry name" value="YegS/Rv2252/BmrU family lipid kinase"/>
    <property type="match status" value="1"/>
</dbReference>
<evidence type="ECO:0000256" key="3">
    <source>
        <dbReference type="ARBA" id="ARBA00022679"/>
    </source>
</evidence>
<dbReference type="PANTHER" id="PTHR12358:SF106">
    <property type="entry name" value="LIPID KINASE YEGS"/>
    <property type="match status" value="1"/>
</dbReference>
<dbReference type="OrthoDB" id="9786026at2"/>
<dbReference type="Gene3D" id="3.40.50.10330">
    <property type="entry name" value="Probable inorganic polyphosphate/atp-NAD kinase, domain 1"/>
    <property type="match status" value="1"/>
</dbReference>
<evidence type="ECO:0000256" key="2">
    <source>
        <dbReference type="ARBA" id="ARBA00022516"/>
    </source>
</evidence>
<proteinExistence type="predicted"/>
<keyword evidence="9" id="KW-0443">Lipid metabolism</keyword>
<name>A0A1S1YZN2_FLAPC</name>
<keyword evidence="11" id="KW-1208">Phospholipid metabolism</keyword>
<keyword evidence="7" id="KW-0067">ATP-binding</keyword>
<dbReference type="AlphaFoldDB" id="A0A1S1YZN2"/>
<keyword evidence="6" id="KW-0418">Kinase</keyword>
<dbReference type="Gene3D" id="2.60.200.40">
    <property type="match status" value="1"/>
</dbReference>
<evidence type="ECO:0000256" key="1">
    <source>
        <dbReference type="ARBA" id="ARBA00001946"/>
    </source>
</evidence>
<dbReference type="Pfam" id="PF00781">
    <property type="entry name" value="DAGK_cat"/>
    <property type="match status" value="1"/>
</dbReference>
<evidence type="ECO:0000256" key="11">
    <source>
        <dbReference type="ARBA" id="ARBA00023264"/>
    </source>
</evidence>
<keyword evidence="5" id="KW-0547">Nucleotide-binding</keyword>
<comment type="cofactor">
    <cofactor evidence="1">
        <name>Mg(2+)</name>
        <dbReference type="ChEBI" id="CHEBI:18420"/>
    </cofactor>
</comment>
<dbReference type="GO" id="GO:0005524">
    <property type="term" value="F:ATP binding"/>
    <property type="evidence" value="ECO:0007669"/>
    <property type="project" value="UniProtKB-KW"/>
</dbReference>
<dbReference type="Pfam" id="PF19279">
    <property type="entry name" value="YegS_C"/>
    <property type="match status" value="1"/>
</dbReference>
<dbReference type="InterPro" id="IPR016064">
    <property type="entry name" value="NAD/diacylglycerol_kinase_sf"/>
</dbReference>
<sequence length="296" mass="31709">MKKVVFIANPVSGNGKAKKAAELSASILKDNAFEVSIKFTEYAGHATTLVQQLSSKADIIVAVGGDGTVNEVATGLVGSKTVLGIIPNGSGNGLARHLKIPMSTKKAAECLIHGKLQPLDAPTINDKFFFCTAGVGFDAHISHVFAKMEGRGLKNYIKAILKEYGSYASQDYTISLDDSSSVNQKAFVLTVGNAAQYGNEAVIAPNARIGDGTLELTALPQPNLIRGAIWGIRLFMKNIDKDSSVNTFRGKEIKINNTAQSVDGHRDGEPDTWEYPLLFQVKQENQITVIANSTLV</sequence>
<dbReference type="GO" id="GO:0046872">
    <property type="term" value="F:metal ion binding"/>
    <property type="evidence" value="ECO:0007669"/>
    <property type="project" value="UniProtKB-KW"/>
</dbReference>
<dbReference type="Proteomes" id="UP000179797">
    <property type="component" value="Unassembled WGS sequence"/>
</dbReference>